<dbReference type="AlphaFoldDB" id="A0A2P2M8F0"/>
<proteinExistence type="predicted"/>
<accession>A0A2P2M8F0</accession>
<protein>
    <submittedName>
        <fullName evidence="1">Putative LOV domain-containing protein</fullName>
    </submittedName>
</protein>
<evidence type="ECO:0000313" key="1">
    <source>
        <dbReference type="EMBL" id="MBX26479.1"/>
    </source>
</evidence>
<organism evidence="1">
    <name type="scientific">Rhizophora mucronata</name>
    <name type="common">Asiatic mangrove</name>
    <dbReference type="NCBI Taxonomy" id="61149"/>
    <lineage>
        <taxon>Eukaryota</taxon>
        <taxon>Viridiplantae</taxon>
        <taxon>Streptophyta</taxon>
        <taxon>Embryophyta</taxon>
        <taxon>Tracheophyta</taxon>
        <taxon>Spermatophyta</taxon>
        <taxon>Magnoliopsida</taxon>
        <taxon>eudicotyledons</taxon>
        <taxon>Gunneridae</taxon>
        <taxon>Pentapetalae</taxon>
        <taxon>rosids</taxon>
        <taxon>fabids</taxon>
        <taxon>Malpighiales</taxon>
        <taxon>Rhizophoraceae</taxon>
        <taxon>Rhizophora</taxon>
    </lineage>
</organism>
<dbReference type="EMBL" id="GGEC01045995">
    <property type="protein sequence ID" value="MBX26479.1"/>
    <property type="molecule type" value="Transcribed_RNA"/>
</dbReference>
<name>A0A2P2M8F0_RHIMU</name>
<reference evidence="1" key="1">
    <citation type="submission" date="2018-02" db="EMBL/GenBank/DDBJ databases">
        <title>Rhizophora mucronata_Transcriptome.</title>
        <authorList>
            <person name="Meera S.P."/>
            <person name="Sreeshan A."/>
            <person name="Augustine A."/>
        </authorList>
    </citation>
    <scope>NUCLEOTIDE SEQUENCE</scope>
    <source>
        <tissue evidence="1">Leaf</tissue>
    </source>
</reference>
<sequence>MPFISSSIFKDTGEEESILKQSINVHNFEAGYGNPGFLESITTSYLCHTKFQSMIYE</sequence>